<dbReference type="Proteomes" id="UP001626550">
    <property type="component" value="Unassembled WGS sequence"/>
</dbReference>
<dbReference type="AlphaFoldDB" id="A0ABD2QBA4"/>
<feature type="region of interest" description="Disordered" evidence="1">
    <location>
        <begin position="165"/>
        <end position="205"/>
    </location>
</feature>
<feature type="compositionally biased region" description="Low complexity" evidence="1">
    <location>
        <begin position="104"/>
        <end position="113"/>
    </location>
</feature>
<comment type="caution">
    <text evidence="2">The sequence shown here is derived from an EMBL/GenBank/DDBJ whole genome shotgun (WGS) entry which is preliminary data.</text>
</comment>
<accession>A0ABD2QBA4</accession>
<gene>
    <name evidence="2" type="ORF">Ciccas_005810</name>
</gene>
<proteinExistence type="predicted"/>
<feature type="region of interest" description="Disordered" evidence="1">
    <location>
        <begin position="88"/>
        <end position="118"/>
    </location>
</feature>
<protein>
    <submittedName>
        <fullName evidence="2">Uncharacterized protein</fullName>
    </submittedName>
</protein>
<evidence type="ECO:0000313" key="3">
    <source>
        <dbReference type="Proteomes" id="UP001626550"/>
    </source>
</evidence>
<name>A0ABD2QBA4_9PLAT</name>
<feature type="compositionally biased region" description="Polar residues" evidence="1">
    <location>
        <begin position="187"/>
        <end position="205"/>
    </location>
</feature>
<sequence length="228" mass="26173">MTNKTSPARCLFREHFDQAASLAVSVESLDLDKFREKYNFDLLKMQPSFSESNLNSSKSQARKNYWSWQCLDTHSNAYVPEFYRTSKMDTKSHRKPRKPRDLSCDSSSTGCSSIENHVPDDDKLDMTLIAQSPKKLPPTPINIAKFWNARIRRSSCSAKELAKFNKTRNHSTDSPRNGVPAKVQKEPQVTRTETPFNSPQKSQVRKSFTQRTIEQCFPKKPPVPVCLR</sequence>
<evidence type="ECO:0000256" key="1">
    <source>
        <dbReference type="SAM" id="MobiDB-lite"/>
    </source>
</evidence>
<reference evidence="2 3" key="1">
    <citation type="submission" date="2024-11" db="EMBL/GenBank/DDBJ databases">
        <title>Adaptive evolution of stress response genes in parasites aligns with host niche diversity.</title>
        <authorList>
            <person name="Hahn C."/>
            <person name="Resl P."/>
        </authorList>
    </citation>
    <scope>NUCLEOTIDE SEQUENCE [LARGE SCALE GENOMIC DNA]</scope>
    <source>
        <strain evidence="2">EGGRZ-B1_66</strain>
        <tissue evidence="2">Body</tissue>
    </source>
</reference>
<keyword evidence="3" id="KW-1185">Reference proteome</keyword>
<evidence type="ECO:0000313" key="2">
    <source>
        <dbReference type="EMBL" id="KAL3315561.1"/>
    </source>
</evidence>
<organism evidence="2 3">
    <name type="scientific">Cichlidogyrus casuarinus</name>
    <dbReference type="NCBI Taxonomy" id="1844966"/>
    <lineage>
        <taxon>Eukaryota</taxon>
        <taxon>Metazoa</taxon>
        <taxon>Spiralia</taxon>
        <taxon>Lophotrochozoa</taxon>
        <taxon>Platyhelminthes</taxon>
        <taxon>Monogenea</taxon>
        <taxon>Monopisthocotylea</taxon>
        <taxon>Dactylogyridea</taxon>
        <taxon>Ancyrocephalidae</taxon>
        <taxon>Cichlidogyrus</taxon>
    </lineage>
</organism>
<dbReference type="EMBL" id="JBJKFK010000722">
    <property type="protein sequence ID" value="KAL3315561.1"/>
    <property type="molecule type" value="Genomic_DNA"/>
</dbReference>